<sequence length="127" mass="14228">MCLGNTKPSAFNLLAKYPTHHGWLPESLCPKDGKTSRAASLHLPYGVFHSRLPLILKGERAGREYRVSRPNRICSSPVGRDSVTRVNKYRSALDNFPFPITVPSSVRSSPDSDMTLSRFTLPCHCWD</sequence>
<evidence type="ECO:0000313" key="2">
    <source>
        <dbReference type="Proteomes" id="UP000094043"/>
    </source>
</evidence>
<proteinExistence type="predicted"/>
<dbReference type="RefSeq" id="XP_066067803.1">
    <property type="nucleotide sequence ID" value="XM_066211706.1"/>
</dbReference>
<dbReference type="AlphaFoldDB" id="A0AAJ8M0J2"/>
<accession>A0AAJ8M0J2</accession>
<dbReference type="GeneID" id="91086491"/>
<reference evidence="1" key="2">
    <citation type="journal article" date="2022" name="Elife">
        <title>Obligate sexual reproduction of a homothallic fungus closely related to the Cryptococcus pathogenic species complex.</title>
        <authorList>
            <person name="Passer A.R."/>
            <person name="Clancey S.A."/>
            <person name="Shea T."/>
            <person name="David-Palma M."/>
            <person name="Averette A.F."/>
            <person name="Boekhout T."/>
            <person name="Porcel B.M."/>
            <person name="Nowrousian M."/>
            <person name="Cuomo C.A."/>
            <person name="Sun S."/>
            <person name="Heitman J."/>
            <person name="Coelho M.A."/>
        </authorList>
    </citation>
    <scope>NUCLEOTIDE SEQUENCE</scope>
    <source>
        <strain evidence="1">CBS 7841</strain>
    </source>
</reference>
<gene>
    <name evidence="1" type="ORF">L203_102279</name>
</gene>
<dbReference type="EMBL" id="CP143786">
    <property type="protein sequence ID" value="WVN87103.1"/>
    <property type="molecule type" value="Genomic_DNA"/>
</dbReference>
<protein>
    <submittedName>
        <fullName evidence="1">Uncharacterized protein</fullName>
    </submittedName>
</protein>
<name>A0AAJ8M0J2_9TREE</name>
<organism evidence="1 2">
    <name type="scientific">Cryptococcus depauperatus CBS 7841</name>
    <dbReference type="NCBI Taxonomy" id="1295531"/>
    <lineage>
        <taxon>Eukaryota</taxon>
        <taxon>Fungi</taxon>
        <taxon>Dikarya</taxon>
        <taxon>Basidiomycota</taxon>
        <taxon>Agaricomycotina</taxon>
        <taxon>Tremellomycetes</taxon>
        <taxon>Tremellales</taxon>
        <taxon>Cryptococcaceae</taxon>
        <taxon>Cryptococcus</taxon>
    </lineage>
</organism>
<keyword evidence="2" id="KW-1185">Reference proteome</keyword>
<reference evidence="1" key="1">
    <citation type="submission" date="2016-06" db="EMBL/GenBank/DDBJ databases">
        <authorList>
            <person name="Cuomo C."/>
            <person name="Litvintseva A."/>
            <person name="Heitman J."/>
            <person name="Chen Y."/>
            <person name="Sun S."/>
            <person name="Springer D."/>
            <person name="Dromer F."/>
            <person name="Young S."/>
            <person name="Zeng Q."/>
            <person name="Chapman S."/>
            <person name="Gujja S."/>
            <person name="Saif S."/>
            <person name="Birren B."/>
        </authorList>
    </citation>
    <scope>NUCLEOTIDE SEQUENCE</scope>
    <source>
        <strain evidence="1">CBS 7841</strain>
    </source>
</reference>
<evidence type="ECO:0000313" key="1">
    <source>
        <dbReference type="EMBL" id="WVN87103.1"/>
    </source>
</evidence>
<reference evidence="1" key="3">
    <citation type="submission" date="2024-01" db="EMBL/GenBank/DDBJ databases">
        <authorList>
            <person name="Coelho M.A."/>
            <person name="David-Palma M."/>
            <person name="Shea T."/>
            <person name="Sun S."/>
            <person name="Cuomo C.A."/>
            <person name="Heitman J."/>
        </authorList>
    </citation>
    <scope>NUCLEOTIDE SEQUENCE</scope>
    <source>
        <strain evidence="1">CBS 7841</strain>
    </source>
</reference>
<dbReference type="Proteomes" id="UP000094043">
    <property type="component" value="Chromosome 3"/>
</dbReference>
<dbReference type="KEGG" id="cdep:91086491"/>